<proteinExistence type="predicted"/>
<evidence type="ECO:0000313" key="3">
    <source>
        <dbReference type="EMBL" id="CAI2178366.1"/>
    </source>
</evidence>
<gene>
    <name evidence="3" type="ORF">FWILDA_LOCUS8551</name>
</gene>
<dbReference type="Proteomes" id="UP001153678">
    <property type="component" value="Unassembled WGS sequence"/>
</dbReference>
<dbReference type="InterPro" id="IPR044822">
    <property type="entry name" value="Myb_DNA-bind_4"/>
</dbReference>
<dbReference type="Gene3D" id="1.10.10.60">
    <property type="entry name" value="Homeodomain-like"/>
    <property type="match status" value="1"/>
</dbReference>
<organism evidence="3 4">
    <name type="scientific">Funneliformis geosporum</name>
    <dbReference type="NCBI Taxonomy" id="1117311"/>
    <lineage>
        <taxon>Eukaryota</taxon>
        <taxon>Fungi</taxon>
        <taxon>Fungi incertae sedis</taxon>
        <taxon>Mucoromycota</taxon>
        <taxon>Glomeromycotina</taxon>
        <taxon>Glomeromycetes</taxon>
        <taxon>Glomerales</taxon>
        <taxon>Glomeraceae</taxon>
        <taxon>Funneliformis</taxon>
    </lineage>
</organism>
<evidence type="ECO:0000256" key="1">
    <source>
        <dbReference type="SAM" id="MobiDB-lite"/>
    </source>
</evidence>
<name>A0A9W4SR99_9GLOM</name>
<protein>
    <submittedName>
        <fullName evidence="3">2511_t:CDS:1</fullName>
    </submittedName>
</protein>
<evidence type="ECO:0000259" key="2">
    <source>
        <dbReference type="Pfam" id="PF13837"/>
    </source>
</evidence>
<comment type="caution">
    <text evidence="3">The sequence shown here is derived from an EMBL/GenBank/DDBJ whole genome shotgun (WGS) entry which is preliminary data.</text>
</comment>
<dbReference type="AlphaFoldDB" id="A0A9W4SR99"/>
<reference evidence="3" key="1">
    <citation type="submission" date="2022-08" db="EMBL/GenBank/DDBJ databases">
        <authorList>
            <person name="Kallberg Y."/>
            <person name="Tangrot J."/>
            <person name="Rosling A."/>
        </authorList>
    </citation>
    <scope>NUCLEOTIDE SEQUENCE</scope>
    <source>
        <strain evidence="3">Wild A</strain>
    </source>
</reference>
<dbReference type="EMBL" id="CAMKVN010001838">
    <property type="protein sequence ID" value="CAI2178366.1"/>
    <property type="molecule type" value="Genomic_DNA"/>
</dbReference>
<evidence type="ECO:0000313" key="4">
    <source>
        <dbReference type="Proteomes" id="UP001153678"/>
    </source>
</evidence>
<dbReference type="OrthoDB" id="10461487at2759"/>
<feature type="compositionally biased region" description="Basic and acidic residues" evidence="1">
    <location>
        <begin position="308"/>
        <end position="318"/>
    </location>
</feature>
<sequence length="318" mass="37158">MFQVLNPLITLLNMSGINLNVQTMIQKTHNSTNSTSSDQEFFYSNDVHIFHITCITCEENFPNINARQNQMNYKVTCKTIPISLVANNLLKRPYTIDFSEPYKEYAVNYNKNEDKDTSCRIVVDKFDPNSNTGKFNATLIESESSQSDESETKITREYKEVPCKWNEDATKSLLAYLKTNKEEVIQLESRGIIAREVRETLWDNISTTLRKGGYIYSAEQCAIKWKNLKQNFKKKNKQNYNNNSKLRYNSEIEDILKDRRLSTFSDEKTTGYYKRKISAESSERPKKVSKTDVKLSIRQRKEHKGKRRMLEIKDLISQ</sequence>
<feature type="domain" description="Myb/SANT-like DNA-binding" evidence="2">
    <location>
        <begin position="163"/>
        <end position="254"/>
    </location>
</feature>
<accession>A0A9W4SR99</accession>
<dbReference type="Pfam" id="PF13837">
    <property type="entry name" value="Myb_DNA-bind_4"/>
    <property type="match status" value="1"/>
</dbReference>
<keyword evidence="4" id="KW-1185">Reference proteome</keyword>
<feature type="region of interest" description="Disordered" evidence="1">
    <location>
        <begin position="299"/>
        <end position="318"/>
    </location>
</feature>